<evidence type="ECO:0000313" key="2">
    <source>
        <dbReference type="Proteomes" id="UP000053105"/>
    </source>
</evidence>
<name>A0A0M8ZZ39_9HYME</name>
<accession>A0A0M8ZZ39</accession>
<proteinExistence type="predicted"/>
<evidence type="ECO:0000313" key="1">
    <source>
        <dbReference type="EMBL" id="KOX74050.1"/>
    </source>
</evidence>
<dbReference type="AlphaFoldDB" id="A0A0M8ZZ39"/>
<organism evidence="1 2">
    <name type="scientific">Melipona quadrifasciata</name>
    <dbReference type="NCBI Taxonomy" id="166423"/>
    <lineage>
        <taxon>Eukaryota</taxon>
        <taxon>Metazoa</taxon>
        <taxon>Ecdysozoa</taxon>
        <taxon>Arthropoda</taxon>
        <taxon>Hexapoda</taxon>
        <taxon>Insecta</taxon>
        <taxon>Pterygota</taxon>
        <taxon>Neoptera</taxon>
        <taxon>Endopterygota</taxon>
        <taxon>Hymenoptera</taxon>
        <taxon>Apocrita</taxon>
        <taxon>Aculeata</taxon>
        <taxon>Apoidea</taxon>
        <taxon>Anthophila</taxon>
        <taxon>Apidae</taxon>
        <taxon>Melipona</taxon>
    </lineage>
</organism>
<protein>
    <submittedName>
        <fullName evidence="1">Uncharacterized protein</fullName>
    </submittedName>
</protein>
<reference evidence="1 2" key="1">
    <citation type="submission" date="2015-07" db="EMBL/GenBank/DDBJ databases">
        <title>The genome of Melipona quadrifasciata.</title>
        <authorList>
            <person name="Pan H."/>
            <person name="Kapheim K."/>
        </authorList>
    </citation>
    <scope>NUCLEOTIDE SEQUENCE [LARGE SCALE GENOMIC DNA]</scope>
    <source>
        <strain evidence="1">0111107301</strain>
        <tissue evidence="1">Whole body</tissue>
    </source>
</reference>
<dbReference type="Proteomes" id="UP000053105">
    <property type="component" value="Unassembled WGS sequence"/>
</dbReference>
<keyword evidence="2" id="KW-1185">Reference proteome</keyword>
<dbReference type="EMBL" id="KQ435794">
    <property type="protein sequence ID" value="KOX74050.1"/>
    <property type="molecule type" value="Genomic_DNA"/>
</dbReference>
<gene>
    <name evidence="1" type="ORF">WN51_14130</name>
</gene>
<sequence>MADCWFVIKTWRRGAIGFQVKSLKGFSNIAREPGAPIVFRSIVGRGCTIHGSGEVGRAVVRRVQSSVTRTLRFKMRQCKEIKRTKHENMMEEFMQKMQGVVNVTGTWLMNNDKKDDK</sequence>